<gene>
    <name evidence="3" type="ORF">BT96DRAFT_1012223</name>
</gene>
<dbReference type="GO" id="GO:0006457">
    <property type="term" value="P:protein folding"/>
    <property type="evidence" value="ECO:0007669"/>
    <property type="project" value="InterPro"/>
</dbReference>
<reference evidence="3" key="1">
    <citation type="journal article" date="2019" name="Environ. Microbiol.">
        <title>Fungal ecological strategies reflected in gene transcription - a case study of two litter decomposers.</title>
        <authorList>
            <person name="Barbi F."/>
            <person name="Kohler A."/>
            <person name="Barry K."/>
            <person name="Baskaran P."/>
            <person name="Daum C."/>
            <person name="Fauchery L."/>
            <person name="Ihrmark K."/>
            <person name="Kuo A."/>
            <person name="LaButti K."/>
            <person name="Lipzen A."/>
            <person name="Morin E."/>
            <person name="Grigoriev I.V."/>
            <person name="Henrissat B."/>
            <person name="Lindahl B."/>
            <person name="Martin F."/>
        </authorList>
    </citation>
    <scope>NUCLEOTIDE SEQUENCE</scope>
    <source>
        <strain evidence="3">JB14</strain>
    </source>
</reference>
<evidence type="ECO:0000313" key="4">
    <source>
        <dbReference type="Proteomes" id="UP000799118"/>
    </source>
</evidence>
<proteinExistence type="inferred from homology"/>
<name>A0A6A4ING3_9AGAR</name>
<dbReference type="GO" id="GO:0016272">
    <property type="term" value="C:prefoldin complex"/>
    <property type="evidence" value="ECO:0007669"/>
    <property type="project" value="InterPro"/>
</dbReference>
<dbReference type="InterPro" id="IPR027235">
    <property type="entry name" value="PFD2"/>
</dbReference>
<organism evidence="3 4">
    <name type="scientific">Gymnopus androsaceus JB14</name>
    <dbReference type="NCBI Taxonomy" id="1447944"/>
    <lineage>
        <taxon>Eukaryota</taxon>
        <taxon>Fungi</taxon>
        <taxon>Dikarya</taxon>
        <taxon>Basidiomycota</taxon>
        <taxon>Agaricomycotina</taxon>
        <taxon>Agaricomycetes</taxon>
        <taxon>Agaricomycetidae</taxon>
        <taxon>Agaricales</taxon>
        <taxon>Marasmiineae</taxon>
        <taxon>Omphalotaceae</taxon>
        <taxon>Gymnopus</taxon>
    </lineage>
</organism>
<dbReference type="OrthoDB" id="29646at2759"/>
<keyword evidence="2" id="KW-0143">Chaperone</keyword>
<dbReference type="Gene3D" id="1.10.287.370">
    <property type="match status" value="1"/>
</dbReference>
<evidence type="ECO:0000256" key="2">
    <source>
        <dbReference type="ARBA" id="ARBA00023186"/>
    </source>
</evidence>
<dbReference type="InterPro" id="IPR009053">
    <property type="entry name" value="Prefoldin"/>
</dbReference>
<keyword evidence="4" id="KW-1185">Reference proteome</keyword>
<dbReference type="EMBL" id="ML769386">
    <property type="protein sequence ID" value="KAE9409925.1"/>
    <property type="molecule type" value="Genomic_DNA"/>
</dbReference>
<dbReference type="Pfam" id="PF01920">
    <property type="entry name" value="Prefoldin_2"/>
    <property type="match status" value="1"/>
</dbReference>
<dbReference type="GO" id="GO:0051082">
    <property type="term" value="F:unfolded protein binding"/>
    <property type="evidence" value="ECO:0007669"/>
    <property type="project" value="InterPro"/>
</dbReference>
<comment type="similarity">
    <text evidence="1">Belongs to the prefoldin subunit beta family.</text>
</comment>
<accession>A0A6A4ING3</accession>
<evidence type="ECO:0000256" key="1">
    <source>
        <dbReference type="ARBA" id="ARBA00008045"/>
    </source>
</evidence>
<protein>
    <submittedName>
        <fullName evidence="3">Prefoldin beta-like protein</fullName>
    </submittedName>
</protein>
<dbReference type="Proteomes" id="UP000799118">
    <property type="component" value="Unassembled WGS sequence"/>
</dbReference>
<dbReference type="InterPro" id="IPR002777">
    <property type="entry name" value="PFD_beta-like"/>
</dbReference>
<dbReference type="AlphaFoldDB" id="A0A6A4ING3"/>
<sequence length="123" mass="13957">MASTKKKVIPLSDQEIQTKYTQFQSDLQAVASKIGELEAEADEHSLVLNTLTEALQDDPDRKCFRLIGGVLVERTVKDVVPALQTNRNGIRTAVQGLANQYETKEKEFDTFKQDYKIRVVDRE</sequence>
<dbReference type="CDD" id="cd23163">
    <property type="entry name" value="Prefoldin_2"/>
    <property type="match status" value="1"/>
</dbReference>
<dbReference type="FunFam" id="1.10.287.370:FF:000002">
    <property type="entry name" value="Prefoldin subunit 2"/>
    <property type="match status" value="1"/>
</dbReference>
<dbReference type="SUPFAM" id="SSF46579">
    <property type="entry name" value="Prefoldin"/>
    <property type="match status" value="1"/>
</dbReference>
<dbReference type="PANTHER" id="PTHR13303">
    <property type="entry name" value="PREFOLDIN SUBUNIT 2"/>
    <property type="match status" value="1"/>
</dbReference>
<evidence type="ECO:0000313" key="3">
    <source>
        <dbReference type="EMBL" id="KAE9409925.1"/>
    </source>
</evidence>